<evidence type="ECO:0000256" key="8">
    <source>
        <dbReference type="PIRSR" id="PIRSR602401-1"/>
    </source>
</evidence>
<evidence type="ECO:0000256" key="4">
    <source>
        <dbReference type="ARBA" id="ARBA00022723"/>
    </source>
</evidence>
<dbReference type="GO" id="GO:0020037">
    <property type="term" value="F:heme binding"/>
    <property type="evidence" value="ECO:0007669"/>
    <property type="project" value="InterPro"/>
</dbReference>
<comment type="caution">
    <text evidence="11">The sequence shown here is derived from an EMBL/GenBank/DDBJ whole genome shotgun (WGS) entry which is preliminary data.</text>
</comment>
<dbReference type="GO" id="GO:0016705">
    <property type="term" value="F:oxidoreductase activity, acting on paired donors, with incorporation or reduction of molecular oxygen"/>
    <property type="evidence" value="ECO:0007669"/>
    <property type="project" value="InterPro"/>
</dbReference>
<dbReference type="PRINTS" id="PR00385">
    <property type="entry name" value="P450"/>
</dbReference>
<protein>
    <submittedName>
        <fullName evidence="11">Cytochrome P450, E-class, group I</fullName>
    </submittedName>
</protein>
<dbReference type="AlphaFoldDB" id="A0A2P5CTE7"/>
<dbReference type="Proteomes" id="UP000237105">
    <property type="component" value="Unassembled WGS sequence"/>
</dbReference>
<keyword evidence="6 8" id="KW-0408">Iron</keyword>
<comment type="similarity">
    <text evidence="2 9">Belongs to the cytochrome P450 family.</text>
</comment>
<keyword evidence="12" id="KW-1185">Reference proteome</keyword>
<dbReference type="CDD" id="cd11072">
    <property type="entry name" value="CYP71-like"/>
    <property type="match status" value="1"/>
</dbReference>
<accession>A0A2P5CTE7</accession>
<dbReference type="PANTHER" id="PTHR47955:SF19">
    <property type="entry name" value="CYTOCHROME P450 71A9-LIKE ISOFORM X1"/>
    <property type="match status" value="1"/>
</dbReference>
<dbReference type="Gene3D" id="1.10.630.10">
    <property type="entry name" value="Cytochrome P450"/>
    <property type="match status" value="1"/>
</dbReference>
<keyword evidence="3 8" id="KW-0349">Heme</keyword>
<dbReference type="FunFam" id="1.10.630.10:FF:000011">
    <property type="entry name" value="Cytochrome P450 83B1"/>
    <property type="match status" value="1"/>
</dbReference>
<evidence type="ECO:0000256" key="9">
    <source>
        <dbReference type="RuleBase" id="RU000461"/>
    </source>
</evidence>
<evidence type="ECO:0000256" key="6">
    <source>
        <dbReference type="ARBA" id="ARBA00023004"/>
    </source>
</evidence>
<dbReference type="EMBL" id="JXTB01000097">
    <property type="protein sequence ID" value="PON64297.1"/>
    <property type="molecule type" value="Genomic_DNA"/>
</dbReference>
<name>A0A2P5CTE7_PARAD</name>
<dbReference type="OrthoDB" id="2789670at2759"/>
<dbReference type="InterPro" id="IPR002401">
    <property type="entry name" value="Cyt_P450_E_grp-I"/>
</dbReference>
<reference evidence="12" key="1">
    <citation type="submission" date="2016-06" db="EMBL/GenBank/DDBJ databases">
        <title>Parallel loss of symbiosis genes in relatives of nitrogen-fixing non-legume Parasponia.</title>
        <authorList>
            <person name="Van Velzen R."/>
            <person name="Holmer R."/>
            <person name="Bu F."/>
            <person name="Rutten L."/>
            <person name="Van Zeijl A."/>
            <person name="Liu W."/>
            <person name="Santuari L."/>
            <person name="Cao Q."/>
            <person name="Sharma T."/>
            <person name="Shen D."/>
            <person name="Roswanjaya Y."/>
            <person name="Wardhani T."/>
            <person name="Kalhor M.S."/>
            <person name="Jansen J."/>
            <person name="Van den Hoogen J."/>
            <person name="Gungor B."/>
            <person name="Hartog M."/>
            <person name="Hontelez J."/>
            <person name="Verver J."/>
            <person name="Yang W.-C."/>
            <person name="Schijlen E."/>
            <person name="Repin R."/>
            <person name="Schilthuizen M."/>
            <person name="Schranz E."/>
            <person name="Heidstra R."/>
            <person name="Miyata K."/>
            <person name="Fedorova E."/>
            <person name="Kohlen W."/>
            <person name="Bisseling T."/>
            <person name="Smit S."/>
            <person name="Geurts R."/>
        </authorList>
    </citation>
    <scope>NUCLEOTIDE SEQUENCE [LARGE SCALE GENOMIC DNA]</scope>
    <source>
        <strain evidence="12">cv. WU1-14</strain>
    </source>
</reference>
<dbReference type="Pfam" id="PF00067">
    <property type="entry name" value="p450"/>
    <property type="match status" value="1"/>
</dbReference>
<organism evidence="11 12">
    <name type="scientific">Parasponia andersonii</name>
    <name type="common">Sponia andersonii</name>
    <dbReference type="NCBI Taxonomy" id="3476"/>
    <lineage>
        <taxon>Eukaryota</taxon>
        <taxon>Viridiplantae</taxon>
        <taxon>Streptophyta</taxon>
        <taxon>Embryophyta</taxon>
        <taxon>Tracheophyta</taxon>
        <taxon>Spermatophyta</taxon>
        <taxon>Magnoliopsida</taxon>
        <taxon>eudicotyledons</taxon>
        <taxon>Gunneridae</taxon>
        <taxon>Pentapetalae</taxon>
        <taxon>rosids</taxon>
        <taxon>fabids</taxon>
        <taxon>Rosales</taxon>
        <taxon>Cannabaceae</taxon>
        <taxon>Parasponia</taxon>
    </lineage>
</organism>
<dbReference type="PRINTS" id="PR00463">
    <property type="entry name" value="EP450I"/>
</dbReference>
<dbReference type="InterPro" id="IPR017972">
    <property type="entry name" value="Cyt_P450_CS"/>
</dbReference>
<dbReference type="GO" id="GO:0005506">
    <property type="term" value="F:iron ion binding"/>
    <property type="evidence" value="ECO:0007669"/>
    <property type="project" value="InterPro"/>
</dbReference>
<dbReference type="SUPFAM" id="SSF48264">
    <property type="entry name" value="Cytochrome P450"/>
    <property type="match status" value="1"/>
</dbReference>
<keyword evidence="4 8" id="KW-0479">Metal-binding</keyword>
<evidence type="ECO:0000256" key="1">
    <source>
        <dbReference type="ARBA" id="ARBA00001971"/>
    </source>
</evidence>
<evidence type="ECO:0000313" key="12">
    <source>
        <dbReference type="Proteomes" id="UP000237105"/>
    </source>
</evidence>
<keyword evidence="7 9" id="KW-0503">Monooxygenase</keyword>
<feature type="signal peptide" evidence="10">
    <location>
        <begin position="1"/>
        <end position="29"/>
    </location>
</feature>
<feature type="chain" id="PRO_5015185773" evidence="10">
    <location>
        <begin position="30"/>
        <end position="509"/>
    </location>
</feature>
<keyword evidence="5 9" id="KW-0560">Oxidoreductase</keyword>
<gene>
    <name evidence="11" type="ORF">PanWU01x14_126110</name>
</gene>
<evidence type="ECO:0000256" key="5">
    <source>
        <dbReference type="ARBA" id="ARBA00023002"/>
    </source>
</evidence>
<evidence type="ECO:0000256" key="2">
    <source>
        <dbReference type="ARBA" id="ARBA00010617"/>
    </source>
</evidence>
<dbReference type="PANTHER" id="PTHR47955">
    <property type="entry name" value="CYTOCHROME P450 FAMILY 71 PROTEIN"/>
    <property type="match status" value="1"/>
</dbReference>
<dbReference type="GO" id="GO:0004497">
    <property type="term" value="F:monooxygenase activity"/>
    <property type="evidence" value="ECO:0007669"/>
    <property type="project" value="UniProtKB-KW"/>
</dbReference>
<dbReference type="PROSITE" id="PS00086">
    <property type="entry name" value="CYTOCHROME_P450"/>
    <property type="match status" value="1"/>
</dbReference>
<keyword evidence="10" id="KW-0732">Signal</keyword>
<evidence type="ECO:0000313" key="11">
    <source>
        <dbReference type="EMBL" id="PON64297.1"/>
    </source>
</evidence>
<sequence length="509" mass="57238">MAIDAQPALFLFLLLLFPLLLFVIKKTVQKPKKSLPPSPPKLPFIGNLHQLGSLPHQSLCQLSKKYGSVMLLHFGNVPTVVVSSAEAAREVLKVHDLSCCSRPSLEGPRKLTYNYLDLAFSPYGEYWREIRKICVLELFSVKRVLSYRSIREEEVTKLINSISNHSSSSPGTPVNLTDKLYALTAGIIFRIAFGTTFQGSDFAHEKFHDVVLEAEATMGGFSAAEYFPYVGWIVDKISGLQQRRERVFHELDLFFQRVIDDHLSPEGAKQKHDDIIDVLLKIVKEQAGFGAALLTQKNIKAVLLNIFLGGVDTGAITMEWAMAELAKRPSLMKKAQEEVRIRIGNKGKVSESDIDQFPYLKMIVKETFRLHPPAPLLLPRETISHFIVNGYEIQPKTILQVNAWAIGRDPSCWKDPEEFIQERFMDSSIDFKGQHFELLPFGSGRRVCPAIYLGTTTVELGLANLLYSFDWKLPDGIKDQTDINMDEAAGLSLTVSKKTALNLVPEKYL</sequence>
<evidence type="ECO:0000256" key="7">
    <source>
        <dbReference type="ARBA" id="ARBA00023033"/>
    </source>
</evidence>
<proteinExistence type="inferred from homology"/>
<evidence type="ECO:0000256" key="10">
    <source>
        <dbReference type="SAM" id="SignalP"/>
    </source>
</evidence>
<evidence type="ECO:0000256" key="3">
    <source>
        <dbReference type="ARBA" id="ARBA00022617"/>
    </source>
</evidence>
<dbReference type="STRING" id="3476.A0A2P5CTE7"/>
<comment type="cofactor">
    <cofactor evidence="1 8">
        <name>heme</name>
        <dbReference type="ChEBI" id="CHEBI:30413"/>
    </cofactor>
</comment>
<feature type="binding site" description="axial binding residue" evidence="8">
    <location>
        <position position="448"/>
    </location>
    <ligand>
        <name>heme</name>
        <dbReference type="ChEBI" id="CHEBI:30413"/>
    </ligand>
    <ligandPart>
        <name>Fe</name>
        <dbReference type="ChEBI" id="CHEBI:18248"/>
    </ligandPart>
</feature>
<dbReference type="InterPro" id="IPR036396">
    <property type="entry name" value="Cyt_P450_sf"/>
</dbReference>
<dbReference type="InterPro" id="IPR001128">
    <property type="entry name" value="Cyt_P450"/>
</dbReference>